<dbReference type="EMBL" id="CAJNJA010028009">
    <property type="protein sequence ID" value="CAE7590812.1"/>
    <property type="molecule type" value="Genomic_DNA"/>
</dbReference>
<feature type="region of interest" description="Disordered" evidence="1">
    <location>
        <begin position="254"/>
        <end position="274"/>
    </location>
</feature>
<comment type="caution">
    <text evidence="2">The sequence shown here is derived from an EMBL/GenBank/DDBJ whole genome shotgun (WGS) entry which is preliminary data.</text>
</comment>
<name>A0A812V164_9DINO</name>
<keyword evidence="3" id="KW-1185">Reference proteome</keyword>
<proteinExistence type="predicted"/>
<evidence type="ECO:0000313" key="2">
    <source>
        <dbReference type="EMBL" id="CAE7590812.1"/>
    </source>
</evidence>
<reference evidence="2" key="1">
    <citation type="submission" date="2021-02" db="EMBL/GenBank/DDBJ databases">
        <authorList>
            <person name="Dougan E. K."/>
            <person name="Rhodes N."/>
            <person name="Thang M."/>
            <person name="Chan C."/>
        </authorList>
    </citation>
    <scope>NUCLEOTIDE SEQUENCE</scope>
</reference>
<dbReference type="OrthoDB" id="10260017at2759"/>
<dbReference type="Proteomes" id="UP000601435">
    <property type="component" value="Unassembled WGS sequence"/>
</dbReference>
<organism evidence="2 3">
    <name type="scientific">Symbiodinium necroappetens</name>
    <dbReference type="NCBI Taxonomy" id="1628268"/>
    <lineage>
        <taxon>Eukaryota</taxon>
        <taxon>Sar</taxon>
        <taxon>Alveolata</taxon>
        <taxon>Dinophyceae</taxon>
        <taxon>Suessiales</taxon>
        <taxon>Symbiodiniaceae</taxon>
        <taxon>Symbiodinium</taxon>
    </lineage>
</organism>
<evidence type="ECO:0000256" key="1">
    <source>
        <dbReference type="SAM" id="MobiDB-lite"/>
    </source>
</evidence>
<gene>
    <name evidence="2" type="primary">strG</name>
    <name evidence="2" type="ORF">SNEC2469_LOCUS17055</name>
</gene>
<accession>A0A812V164</accession>
<dbReference type="AlphaFoldDB" id="A0A812V164"/>
<protein>
    <submittedName>
        <fullName evidence="2">StrG protein</fullName>
    </submittedName>
</protein>
<sequence length="414" mass="46736">MSLSPPFVEELIPYDPDEFDFVSNVQDILEPPEAHIGDLEQAEGEGALAALGQIHRWFPHSGKRRPRMRCQLVHADFIETYHRFVRTVVRSNLEEAVVLFERCPNLRIQLAGEKSLTAPHRDKDHHHSEAELNFWVPLTRCFGGASLWVESMPGKGDFHALTVEPGMAARFYGNQCLHFTKDNDTDLTRVSFDFRVVRLRDLGWSQIPHPGSPEAARWMIFSYYDVMGAHGHVLSPQEWASQVAPCLPDLSTTAGNQYHQPPRPSSCRQRSRSPEHLKKCEAKWGSARQARKNCARCGWLANRAQLEQVLCYMDSSGITRPWVAENPDSYQPWGLGCLLCHRAFLAGPKDESTPWPSKSAFTDFTYGLGMPGLLQQPLYRHGNHARLQAAGRSQTQLVLPQNPEHAAAAQTLRC</sequence>
<evidence type="ECO:0000313" key="3">
    <source>
        <dbReference type="Proteomes" id="UP000601435"/>
    </source>
</evidence>